<accession>A0A0E9PEK3</accession>
<organism evidence="1">
    <name type="scientific">Anguilla anguilla</name>
    <name type="common">European freshwater eel</name>
    <name type="synonym">Muraena anguilla</name>
    <dbReference type="NCBI Taxonomy" id="7936"/>
    <lineage>
        <taxon>Eukaryota</taxon>
        <taxon>Metazoa</taxon>
        <taxon>Chordata</taxon>
        <taxon>Craniata</taxon>
        <taxon>Vertebrata</taxon>
        <taxon>Euteleostomi</taxon>
        <taxon>Actinopterygii</taxon>
        <taxon>Neopterygii</taxon>
        <taxon>Teleostei</taxon>
        <taxon>Anguilliformes</taxon>
        <taxon>Anguillidae</taxon>
        <taxon>Anguilla</taxon>
    </lineage>
</organism>
<protein>
    <submittedName>
        <fullName evidence="1">Uncharacterized protein</fullName>
    </submittedName>
</protein>
<dbReference type="EMBL" id="GBXM01106319">
    <property type="protein sequence ID" value="JAH02258.1"/>
    <property type="molecule type" value="Transcribed_RNA"/>
</dbReference>
<reference evidence="1" key="1">
    <citation type="submission" date="2014-11" db="EMBL/GenBank/DDBJ databases">
        <authorList>
            <person name="Amaro Gonzalez C."/>
        </authorList>
    </citation>
    <scope>NUCLEOTIDE SEQUENCE</scope>
</reference>
<sequence length="41" mass="4533">MYKTLIHVATEIIQMTRATTHTHSGQCKRTGVVGTCQGFLL</sequence>
<evidence type="ECO:0000313" key="1">
    <source>
        <dbReference type="EMBL" id="JAH02258.1"/>
    </source>
</evidence>
<reference evidence="1" key="2">
    <citation type="journal article" date="2015" name="Fish Shellfish Immunol.">
        <title>Early steps in the European eel (Anguilla anguilla)-Vibrio vulnificus interaction in the gills: Role of the RtxA13 toxin.</title>
        <authorList>
            <person name="Callol A."/>
            <person name="Pajuelo D."/>
            <person name="Ebbesson L."/>
            <person name="Teles M."/>
            <person name="MacKenzie S."/>
            <person name="Amaro C."/>
        </authorList>
    </citation>
    <scope>NUCLEOTIDE SEQUENCE</scope>
</reference>
<name>A0A0E9PEK3_ANGAN</name>
<dbReference type="AlphaFoldDB" id="A0A0E9PEK3"/>
<proteinExistence type="predicted"/>